<feature type="transmembrane region" description="Helical" evidence="1">
    <location>
        <begin position="63"/>
        <end position="80"/>
    </location>
</feature>
<feature type="domain" description="Lipid A biosynthesis N-terminal" evidence="2">
    <location>
        <begin position="131"/>
        <end position="202"/>
    </location>
</feature>
<name>A0A1T5BH54_9FLAO</name>
<dbReference type="RefSeq" id="WP_079719776.1">
    <property type="nucleotide sequence ID" value="NZ_FUYY01000002.1"/>
</dbReference>
<keyword evidence="1" id="KW-0472">Membrane</keyword>
<dbReference type="Proteomes" id="UP000190230">
    <property type="component" value="Unassembled WGS sequence"/>
</dbReference>
<feature type="transmembrane region" description="Helical" evidence="1">
    <location>
        <begin position="124"/>
        <end position="148"/>
    </location>
</feature>
<evidence type="ECO:0000256" key="1">
    <source>
        <dbReference type="SAM" id="Phobius"/>
    </source>
</evidence>
<feature type="transmembrane region" description="Helical" evidence="1">
    <location>
        <begin position="6"/>
        <end position="27"/>
    </location>
</feature>
<dbReference type="GO" id="GO:0008915">
    <property type="term" value="F:lipid-A-disaccharide synthase activity"/>
    <property type="evidence" value="ECO:0007669"/>
    <property type="project" value="InterPro"/>
</dbReference>
<dbReference type="InterPro" id="IPR011499">
    <property type="entry name" value="Lipid_A_biosynth_N"/>
</dbReference>
<dbReference type="GO" id="GO:0016020">
    <property type="term" value="C:membrane"/>
    <property type="evidence" value="ECO:0007669"/>
    <property type="project" value="GOC"/>
</dbReference>
<feature type="transmembrane region" description="Helical" evidence="1">
    <location>
        <begin position="39"/>
        <end position="57"/>
    </location>
</feature>
<keyword evidence="1" id="KW-0812">Transmembrane</keyword>
<dbReference type="SMART" id="SM01259">
    <property type="entry name" value="LAB_N"/>
    <property type="match status" value="2"/>
</dbReference>
<dbReference type="STRING" id="241145.SAMN05660776_1160"/>
<dbReference type="AlphaFoldDB" id="A0A1T5BH54"/>
<keyword evidence="4" id="KW-1185">Reference proteome</keyword>
<dbReference type="EMBL" id="FUYY01000002">
    <property type="protein sequence ID" value="SKB46163.1"/>
    <property type="molecule type" value="Genomic_DNA"/>
</dbReference>
<dbReference type="Gene3D" id="1.20.1280.290">
    <property type="match status" value="1"/>
</dbReference>
<evidence type="ECO:0000259" key="2">
    <source>
        <dbReference type="SMART" id="SM01259"/>
    </source>
</evidence>
<accession>A0A1T5BH54</accession>
<protein>
    <submittedName>
        <fullName evidence="3">Uncharacterized N-terminal domain of lipid-A-disaccharide synthase</fullName>
    </submittedName>
</protein>
<dbReference type="Pfam" id="PF07578">
    <property type="entry name" value="LAB_N"/>
    <property type="match status" value="2"/>
</dbReference>
<evidence type="ECO:0000313" key="4">
    <source>
        <dbReference type="Proteomes" id="UP000190230"/>
    </source>
</evidence>
<evidence type="ECO:0000313" key="3">
    <source>
        <dbReference type="EMBL" id="SKB46163.1"/>
    </source>
</evidence>
<reference evidence="4" key="1">
    <citation type="submission" date="2017-02" db="EMBL/GenBank/DDBJ databases">
        <authorList>
            <person name="Varghese N."/>
            <person name="Submissions S."/>
        </authorList>
    </citation>
    <scope>NUCLEOTIDE SEQUENCE [LARGE SCALE GENOMIC DNA]</scope>
    <source>
        <strain evidence="4">DSM 23405</strain>
    </source>
</reference>
<proteinExistence type="predicted"/>
<feature type="transmembrane region" description="Helical" evidence="1">
    <location>
        <begin position="185"/>
        <end position="203"/>
    </location>
</feature>
<feature type="domain" description="Lipid A biosynthesis N-terminal" evidence="2">
    <location>
        <begin position="10"/>
        <end position="81"/>
    </location>
</feature>
<feature type="transmembrane region" description="Helical" evidence="1">
    <location>
        <begin position="92"/>
        <end position="112"/>
    </location>
</feature>
<dbReference type="OrthoDB" id="9793186at2"/>
<sequence>MSSSWFIYAIGFLAQLLFSARLVMQWIKSEKTNKIETPTLFWKLSLQGAVLLFIYGYLRDDMAIMLGQLLVYGGYFRNLQLQGEWEKSGIMFKIYVIALPILIALYLIFLGQLDWADLFKGENISTWIIVLGIVGQLVYTSRFIYQWIHAEKNQESDLPWNFWVISLLGSGLIFIYGILRYDPVLLAAHFFGGLVYIRNLIIIRKSRK</sequence>
<gene>
    <name evidence="3" type="ORF">SAMN05660776_1160</name>
</gene>
<dbReference type="GO" id="GO:0009245">
    <property type="term" value="P:lipid A biosynthetic process"/>
    <property type="evidence" value="ECO:0007669"/>
    <property type="project" value="InterPro"/>
</dbReference>
<keyword evidence="1" id="KW-1133">Transmembrane helix</keyword>
<feature type="transmembrane region" description="Helical" evidence="1">
    <location>
        <begin position="160"/>
        <end position="179"/>
    </location>
</feature>
<organism evidence="3 4">
    <name type="scientific">Salegentibacter holothuriorum</name>
    <dbReference type="NCBI Taxonomy" id="241145"/>
    <lineage>
        <taxon>Bacteria</taxon>
        <taxon>Pseudomonadati</taxon>
        <taxon>Bacteroidota</taxon>
        <taxon>Flavobacteriia</taxon>
        <taxon>Flavobacteriales</taxon>
        <taxon>Flavobacteriaceae</taxon>
        <taxon>Salegentibacter</taxon>
    </lineage>
</organism>